<evidence type="ECO:0000313" key="2">
    <source>
        <dbReference type="Proteomes" id="UP000295680"/>
    </source>
</evidence>
<name>A0A4R2JAA6_9PSEU</name>
<dbReference type="OrthoDB" id="4249993at2"/>
<dbReference type="AlphaFoldDB" id="A0A4R2JAA6"/>
<protein>
    <submittedName>
        <fullName evidence="1">Uncharacterized protein</fullName>
    </submittedName>
</protein>
<organism evidence="1 2">
    <name type="scientific">Actinocrispum wychmicini</name>
    <dbReference type="NCBI Taxonomy" id="1213861"/>
    <lineage>
        <taxon>Bacteria</taxon>
        <taxon>Bacillati</taxon>
        <taxon>Actinomycetota</taxon>
        <taxon>Actinomycetes</taxon>
        <taxon>Pseudonocardiales</taxon>
        <taxon>Pseudonocardiaceae</taxon>
        <taxon>Actinocrispum</taxon>
    </lineage>
</organism>
<dbReference type="EMBL" id="SLWS01000011">
    <property type="protein sequence ID" value="TCO52879.1"/>
    <property type="molecule type" value="Genomic_DNA"/>
</dbReference>
<comment type="caution">
    <text evidence="1">The sequence shown here is derived from an EMBL/GenBank/DDBJ whole genome shotgun (WGS) entry which is preliminary data.</text>
</comment>
<gene>
    <name evidence="1" type="ORF">EV192_11173</name>
</gene>
<dbReference type="RefSeq" id="WP_132123850.1">
    <property type="nucleotide sequence ID" value="NZ_SLWS01000011.1"/>
</dbReference>
<keyword evidence="2" id="KW-1185">Reference proteome</keyword>
<sequence>MSDDDLVRRFERGRRRGRDPVNTGVDGMAVTTTDSVWLADFCEECGHTFRQGDPVFVQYGPPLVIRHHSTALPCSHAVQSDGEAADDARAQVFHEALDQANPSPTGTHAERLQPGHELLVDVRPRLHCAFCSKTFRPYELAVFCPCSPEDPKCRLGVHRDPGRGNDCYDAWIANGPLSRCPTSFQKVR</sequence>
<reference evidence="1 2" key="1">
    <citation type="submission" date="2019-03" db="EMBL/GenBank/DDBJ databases">
        <title>Genomic Encyclopedia of Type Strains, Phase IV (KMG-IV): sequencing the most valuable type-strain genomes for metagenomic binning, comparative biology and taxonomic classification.</title>
        <authorList>
            <person name="Goeker M."/>
        </authorList>
    </citation>
    <scope>NUCLEOTIDE SEQUENCE [LARGE SCALE GENOMIC DNA]</scope>
    <source>
        <strain evidence="1 2">DSM 45934</strain>
    </source>
</reference>
<proteinExistence type="predicted"/>
<evidence type="ECO:0000313" key="1">
    <source>
        <dbReference type="EMBL" id="TCO52879.1"/>
    </source>
</evidence>
<dbReference type="Proteomes" id="UP000295680">
    <property type="component" value="Unassembled WGS sequence"/>
</dbReference>
<accession>A0A4R2JAA6</accession>